<dbReference type="PANTHER" id="PTHR24185:SF1">
    <property type="entry name" value="CALCIUM-INDEPENDENT PHOSPHOLIPASE A2-GAMMA"/>
    <property type="match status" value="1"/>
</dbReference>
<evidence type="ECO:0000256" key="1">
    <source>
        <dbReference type="ARBA" id="ARBA00022801"/>
    </source>
</evidence>
<reference evidence="6 7" key="1">
    <citation type="submission" date="2014-04" db="EMBL/GenBank/DDBJ databases">
        <authorList>
            <consortium name="DOE Joint Genome Institute"/>
            <person name="Kuo A."/>
            <person name="Zuccaro A."/>
            <person name="Kohler A."/>
            <person name="Nagy L.G."/>
            <person name="Floudas D."/>
            <person name="Copeland A."/>
            <person name="Barry K.W."/>
            <person name="Cichocki N."/>
            <person name="Veneault-Fourrey C."/>
            <person name="LaButti K."/>
            <person name="Lindquist E.A."/>
            <person name="Lipzen A."/>
            <person name="Lundell T."/>
            <person name="Morin E."/>
            <person name="Murat C."/>
            <person name="Sun H."/>
            <person name="Tunlid A."/>
            <person name="Henrissat B."/>
            <person name="Grigoriev I.V."/>
            <person name="Hibbett D.S."/>
            <person name="Martin F."/>
            <person name="Nordberg H.P."/>
            <person name="Cantor M.N."/>
            <person name="Hua S.X."/>
        </authorList>
    </citation>
    <scope>NUCLEOTIDE SEQUENCE [LARGE SCALE GENOMIC DNA]</scope>
    <source>
        <strain evidence="6 7">MAFF 305830</strain>
    </source>
</reference>
<dbReference type="Proteomes" id="UP000054097">
    <property type="component" value="Unassembled WGS sequence"/>
</dbReference>
<reference evidence="7" key="2">
    <citation type="submission" date="2015-01" db="EMBL/GenBank/DDBJ databases">
        <title>Evolutionary Origins and Diversification of the Mycorrhizal Mutualists.</title>
        <authorList>
            <consortium name="DOE Joint Genome Institute"/>
            <consortium name="Mycorrhizal Genomics Consortium"/>
            <person name="Kohler A."/>
            <person name="Kuo A."/>
            <person name="Nagy L.G."/>
            <person name="Floudas D."/>
            <person name="Copeland A."/>
            <person name="Barry K.W."/>
            <person name="Cichocki N."/>
            <person name="Veneault-Fourrey C."/>
            <person name="LaButti K."/>
            <person name="Lindquist E.A."/>
            <person name="Lipzen A."/>
            <person name="Lundell T."/>
            <person name="Morin E."/>
            <person name="Murat C."/>
            <person name="Riley R."/>
            <person name="Ohm R."/>
            <person name="Sun H."/>
            <person name="Tunlid A."/>
            <person name="Henrissat B."/>
            <person name="Grigoriev I.V."/>
            <person name="Hibbett D.S."/>
            <person name="Martin F."/>
        </authorList>
    </citation>
    <scope>NUCLEOTIDE SEQUENCE [LARGE SCALE GENOMIC DNA]</scope>
    <source>
        <strain evidence="7">MAFF 305830</strain>
    </source>
</reference>
<comment type="caution">
    <text evidence="4">Lacks conserved residue(s) required for the propagation of feature annotation.</text>
</comment>
<dbReference type="InterPro" id="IPR016035">
    <property type="entry name" value="Acyl_Trfase/lysoPLipase"/>
</dbReference>
<dbReference type="InterPro" id="IPR002641">
    <property type="entry name" value="PNPLA_dom"/>
</dbReference>
<accession>A0A0C3BR36</accession>
<proteinExistence type="predicted"/>
<dbReference type="AlphaFoldDB" id="A0A0C3BR36"/>
<dbReference type="GO" id="GO:0016042">
    <property type="term" value="P:lipid catabolic process"/>
    <property type="evidence" value="ECO:0007669"/>
    <property type="project" value="UniProtKB-KW"/>
</dbReference>
<dbReference type="PANTHER" id="PTHR24185">
    <property type="entry name" value="CALCIUM-INDEPENDENT PHOSPHOLIPASE A2-GAMMA"/>
    <property type="match status" value="1"/>
</dbReference>
<dbReference type="HOGENOM" id="CLU_000288_144_2_1"/>
<name>A0A0C3BR36_SERVB</name>
<organism evidence="6 7">
    <name type="scientific">Serendipita vermifera MAFF 305830</name>
    <dbReference type="NCBI Taxonomy" id="933852"/>
    <lineage>
        <taxon>Eukaryota</taxon>
        <taxon>Fungi</taxon>
        <taxon>Dikarya</taxon>
        <taxon>Basidiomycota</taxon>
        <taxon>Agaricomycotina</taxon>
        <taxon>Agaricomycetes</taxon>
        <taxon>Sebacinales</taxon>
        <taxon>Serendipitaceae</taxon>
        <taxon>Serendipita</taxon>
    </lineage>
</organism>
<feature type="domain" description="PNPLA" evidence="5">
    <location>
        <begin position="21"/>
        <end position="244"/>
    </location>
</feature>
<dbReference type="Gene3D" id="3.40.1090.10">
    <property type="entry name" value="Cytosolic phospholipase A2 catalytic domain"/>
    <property type="match status" value="1"/>
</dbReference>
<evidence type="ECO:0000256" key="4">
    <source>
        <dbReference type="PROSITE-ProRule" id="PRU01161"/>
    </source>
</evidence>
<dbReference type="PROSITE" id="PS51635">
    <property type="entry name" value="PNPLA"/>
    <property type="match status" value="1"/>
</dbReference>
<evidence type="ECO:0000256" key="2">
    <source>
        <dbReference type="ARBA" id="ARBA00022963"/>
    </source>
</evidence>
<feature type="non-terminal residue" evidence="6">
    <location>
        <position position="338"/>
    </location>
</feature>
<evidence type="ECO:0000256" key="3">
    <source>
        <dbReference type="ARBA" id="ARBA00023098"/>
    </source>
</evidence>
<evidence type="ECO:0000259" key="5">
    <source>
        <dbReference type="PROSITE" id="PS51635"/>
    </source>
</evidence>
<feature type="short sequence motif" description="GXSXG" evidence="4">
    <location>
        <begin position="65"/>
        <end position="69"/>
    </location>
</feature>
<gene>
    <name evidence="6" type="ORF">M408DRAFT_97972</name>
</gene>
<dbReference type="GO" id="GO:0019369">
    <property type="term" value="P:arachidonate metabolic process"/>
    <property type="evidence" value="ECO:0007669"/>
    <property type="project" value="TreeGrafter"/>
</dbReference>
<keyword evidence="7" id="KW-1185">Reference proteome</keyword>
<dbReference type="GO" id="GO:0016020">
    <property type="term" value="C:membrane"/>
    <property type="evidence" value="ECO:0007669"/>
    <property type="project" value="TreeGrafter"/>
</dbReference>
<dbReference type="GO" id="GO:0046486">
    <property type="term" value="P:glycerolipid metabolic process"/>
    <property type="evidence" value="ECO:0007669"/>
    <property type="project" value="UniProtKB-ARBA"/>
</dbReference>
<dbReference type="STRING" id="933852.A0A0C3BR36"/>
<dbReference type="OrthoDB" id="630895at2759"/>
<feature type="short sequence motif" description="GXGXXG" evidence="4">
    <location>
        <begin position="25"/>
        <end position="30"/>
    </location>
</feature>
<sequence>MSSPPRGDPTDASERRPLRLLSLDGGGIRGYSELKMLHALMHRIQRNKGLKNPTLPCEYFDLIGGTSTGGIVAILLGRLRLSVEQCLDIYAELSQEVFREQRWGWGLWQSRFDHRILEKFILRELAKLPSIITSTRTTNPDEQTVVTEEPVAVVTPESMMMLDDHPKPCRAFVTTTPVRNAHKGVPHLFRTYRTRETYEATDCRIWEAIRATSAAPTFFDAITIGGEDYVNGGLGCNSPVRWVYQEAKDIWRGREIGCIISLGTGMPRVLTLQDPTFMGLRWDWIQMLERTATECDTAHQGMVRMEGLRGKYFRFNVQQGLQNVSLMEWEKLGETASL</sequence>
<dbReference type="CDD" id="cd07216">
    <property type="entry name" value="Pat17_PNPLA8_PNPLA9_like3"/>
    <property type="match status" value="1"/>
</dbReference>
<keyword evidence="2" id="KW-0442">Lipid degradation</keyword>
<keyword evidence="1" id="KW-0378">Hydrolase</keyword>
<dbReference type="EMBL" id="KN824277">
    <property type="protein sequence ID" value="KIM34549.1"/>
    <property type="molecule type" value="Genomic_DNA"/>
</dbReference>
<keyword evidence="3" id="KW-0443">Lipid metabolism</keyword>
<dbReference type="GO" id="GO:0047499">
    <property type="term" value="F:calcium-independent phospholipase A2 activity"/>
    <property type="evidence" value="ECO:0007669"/>
    <property type="project" value="TreeGrafter"/>
</dbReference>
<evidence type="ECO:0000313" key="6">
    <source>
        <dbReference type="EMBL" id="KIM34549.1"/>
    </source>
</evidence>
<dbReference type="SUPFAM" id="SSF52151">
    <property type="entry name" value="FabD/lysophospholipase-like"/>
    <property type="match status" value="1"/>
</dbReference>
<evidence type="ECO:0000313" key="7">
    <source>
        <dbReference type="Proteomes" id="UP000054097"/>
    </source>
</evidence>
<dbReference type="Pfam" id="PF01734">
    <property type="entry name" value="Patatin"/>
    <property type="match status" value="1"/>
</dbReference>
<protein>
    <recommendedName>
        <fullName evidence="5">PNPLA domain-containing protein</fullName>
    </recommendedName>
</protein>